<evidence type="ECO:0000256" key="4">
    <source>
        <dbReference type="ARBA" id="ARBA00022748"/>
    </source>
</evidence>
<keyword evidence="5 9" id="KW-0067">ATP-binding</keyword>
<sequence>MQLTGENLVLQRGQRTLCEHLSFAVTAGEVLLLTGPNGAGKTTLLRAIAGFLAPAAGAIELKGGDTEQTVGEQAHFVGHANGVKSNLTVTENLEFWAAFLAPKSNRMSHIERIDKALEDFNLLSLADIPAGYLSAGQKRRLGLARLVLAHRPLWLLDEPTSSLDDASATNLANVVNAHVAAGGLAIAATHLPLGFEPARELRLGRVAAS</sequence>
<dbReference type="RefSeq" id="WP_046477177.1">
    <property type="nucleotide sequence ID" value="NZ_LN829118.1"/>
</dbReference>
<evidence type="ECO:0000256" key="6">
    <source>
        <dbReference type="ARBA" id="ARBA00022967"/>
    </source>
</evidence>
<name>A0A0D6JDG6_9HYPH</name>
<dbReference type="PROSITE" id="PS00211">
    <property type="entry name" value="ABC_TRANSPORTER_1"/>
    <property type="match status" value="1"/>
</dbReference>
<keyword evidence="2" id="KW-0813">Transport</keyword>
<dbReference type="PANTHER" id="PTHR43499:SF1">
    <property type="entry name" value="ABC TRANSPORTER I FAMILY MEMBER 1"/>
    <property type="match status" value="1"/>
</dbReference>
<dbReference type="SUPFAM" id="SSF52540">
    <property type="entry name" value="P-loop containing nucleoside triphosphate hydrolases"/>
    <property type="match status" value="1"/>
</dbReference>
<keyword evidence="10" id="KW-1185">Reference proteome</keyword>
<dbReference type="Pfam" id="PF00005">
    <property type="entry name" value="ABC_tran"/>
    <property type="match status" value="1"/>
</dbReference>
<reference evidence="10" key="1">
    <citation type="submission" date="2015-02" db="EMBL/GenBank/DDBJ databases">
        <authorList>
            <person name="Chooi Y.-H."/>
        </authorList>
    </citation>
    <scope>NUCLEOTIDE SEQUENCE [LARGE SCALE GENOMIC DNA]</scope>
    <source>
        <strain evidence="10">strain Y</strain>
    </source>
</reference>
<evidence type="ECO:0000313" key="9">
    <source>
        <dbReference type="EMBL" id="CPR17077.1"/>
    </source>
</evidence>
<dbReference type="NCBIfam" id="TIGR01189">
    <property type="entry name" value="ccmA"/>
    <property type="match status" value="1"/>
</dbReference>
<feature type="domain" description="ABC transporter" evidence="8">
    <location>
        <begin position="3"/>
        <end position="206"/>
    </location>
</feature>
<dbReference type="KEGG" id="fil:BN1229_v1_1093"/>
<keyword evidence="3" id="KW-0547">Nucleotide-binding</keyword>
<evidence type="ECO:0000313" key="10">
    <source>
        <dbReference type="Proteomes" id="UP000033187"/>
    </source>
</evidence>
<dbReference type="PROSITE" id="PS50893">
    <property type="entry name" value="ABC_TRANSPORTER_2"/>
    <property type="match status" value="1"/>
</dbReference>
<dbReference type="GO" id="GO:0022857">
    <property type="term" value="F:transmembrane transporter activity"/>
    <property type="evidence" value="ECO:0007669"/>
    <property type="project" value="InterPro"/>
</dbReference>
<evidence type="ECO:0000259" key="8">
    <source>
        <dbReference type="PROSITE" id="PS50893"/>
    </source>
</evidence>
<dbReference type="KEGG" id="fiy:BN1229_v1_1094"/>
<dbReference type="AlphaFoldDB" id="A0A0D6JDG6"/>
<dbReference type="InterPro" id="IPR003439">
    <property type="entry name" value="ABC_transporter-like_ATP-bd"/>
</dbReference>
<dbReference type="Gene3D" id="3.40.50.300">
    <property type="entry name" value="P-loop containing nucleotide triphosphate hydrolases"/>
    <property type="match status" value="1"/>
</dbReference>
<keyword evidence="7" id="KW-0472">Membrane</keyword>
<dbReference type="GO" id="GO:0017004">
    <property type="term" value="P:cytochrome complex assembly"/>
    <property type="evidence" value="ECO:0007669"/>
    <property type="project" value="UniProtKB-KW"/>
</dbReference>
<evidence type="ECO:0000256" key="7">
    <source>
        <dbReference type="ARBA" id="ARBA00023136"/>
    </source>
</evidence>
<dbReference type="InterPro" id="IPR017871">
    <property type="entry name" value="ABC_transporter-like_CS"/>
</dbReference>
<dbReference type="EMBL" id="LN829119">
    <property type="protein sequence ID" value="CPR17077.1"/>
    <property type="molecule type" value="Genomic_DNA"/>
</dbReference>
<gene>
    <name evidence="9" type="primary">ccmA</name>
    <name evidence="9" type="ORF">YBN1229_v1_1094</name>
</gene>
<evidence type="ECO:0000256" key="5">
    <source>
        <dbReference type="ARBA" id="ARBA00022840"/>
    </source>
</evidence>
<dbReference type="OrthoDB" id="9800654at2"/>
<dbReference type="InterPro" id="IPR005895">
    <property type="entry name" value="ABC_transptr_haem_export_CcmA"/>
</dbReference>
<dbReference type="GO" id="GO:0016887">
    <property type="term" value="F:ATP hydrolysis activity"/>
    <property type="evidence" value="ECO:0007669"/>
    <property type="project" value="InterPro"/>
</dbReference>
<keyword evidence="9" id="KW-0378">Hydrolase</keyword>
<dbReference type="Proteomes" id="UP000033187">
    <property type="component" value="Chromosome 1"/>
</dbReference>
<dbReference type="EC" id="3.6.3.41" evidence="9"/>
<dbReference type="PANTHER" id="PTHR43499">
    <property type="entry name" value="ABC TRANSPORTER I FAMILY MEMBER 1"/>
    <property type="match status" value="1"/>
</dbReference>
<evidence type="ECO:0000256" key="1">
    <source>
        <dbReference type="ARBA" id="ARBA00005417"/>
    </source>
</evidence>
<comment type="similarity">
    <text evidence="1">Belongs to the ABC transporter superfamily.</text>
</comment>
<organism evidence="9 10">
    <name type="scientific">Candidatus Filomicrobium marinum</name>
    <dbReference type="NCBI Taxonomy" id="1608628"/>
    <lineage>
        <taxon>Bacteria</taxon>
        <taxon>Pseudomonadati</taxon>
        <taxon>Pseudomonadota</taxon>
        <taxon>Alphaproteobacteria</taxon>
        <taxon>Hyphomicrobiales</taxon>
        <taxon>Hyphomicrobiaceae</taxon>
        <taxon>Filomicrobium</taxon>
    </lineage>
</organism>
<accession>A0A0D6JDG6</accession>
<dbReference type="InterPro" id="IPR003593">
    <property type="entry name" value="AAA+_ATPase"/>
</dbReference>
<proteinExistence type="inferred from homology"/>
<dbReference type="SMART" id="SM00382">
    <property type="entry name" value="AAA"/>
    <property type="match status" value="1"/>
</dbReference>
<keyword evidence="6" id="KW-1278">Translocase</keyword>
<evidence type="ECO:0000256" key="3">
    <source>
        <dbReference type="ARBA" id="ARBA00022741"/>
    </source>
</evidence>
<protein>
    <submittedName>
        <fullName evidence="9">Cytochrome c biogenesis ATP-binding export protein CcmA</fullName>
        <ecNumber evidence="9">3.6.3.41</ecNumber>
    </submittedName>
</protein>
<evidence type="ECO:0000256" key="2">
    <source>
        <dbReference type="ARBA" id="ARBA00022448"/>
    </source>
</evidence>
<dbReference type="GO" id="GO:0005524">
    <property type="term" value="F:ATP binding"/>
    <property type="evidence" value="ECO:0007669"/>
    <property type="project" value="UniProtKB-KW"/>
</dbReference>
<keyword evidence="4" id="KW-0201">Cytochrome c-type biogenesis</keyword>
<dbReference type="InterPro" id="IPR027417">
    <property type="entry name" value="P-loop_NTPase"/>
</dbReference>